<dbReference type="SUPFAM" id="SSF54637">
    <property type="entry name" value="Thioesterase/thiol ester dehydrase-isomerase"/>
    <property type="match status" value="2"/>
</dbReference>
<dbReference type="CDD" id="cd03444">
    <property type="entry name" value="Thioesterase_II_repeat1"/>
    <property type="match status" value="1"/>
</dbReference>
<dbReference type="GO" id="GO:0005782">
    <property type="term" value="C:peroxisomal matrix"/>
    <property type="evidence" value="ECO:0007669"/>
    <property type="project" value="UniProtKB-SubCell"/>
</dbReference>
<dbReference type="Pfam" id="PF13622">
    <property type="entry name" value="4HBT_3"/>
    <property type="match status" value="1"/>
</dbReference>
<dbReference type="Gene3D" id="2.40.160.210">
    <property type="entry name" value="Acyl-CoA thioesterase, double hotdog domain"/>
    <property type="match status" value="1"/>
</dbReference>
<dbReference type="InterPro" id="IPR029069">
    <property type="entry name" value="HotDog_dom_sf"/>
</dbReference>
<dbReference type="Pfam" id="PF20789">
    <property type="entry name" value="4HBT_3C"/>
    <property type="match status" value="1"/>
</dbReference>
<sequence>MAPPATFVESMALQEVMISSPPDIKPTSSNINDAAPTGGRRVFKSTGPAFVPIYGVYGGHLLGQSAYAAYKTVDKSFYCHSITGHFLVGGKPKIPFIYTVETLRQGKTYCTRNVQVRQPSPTDPRPLDSEVIFIATVSFKTVEPRGLESQVPPPKELKQWVSNPRGREIAPAVDVPSWIEFTKRKGMRSFYTAVDLRKVDVEEENRSRPLHEYRKVQIYKPVGSFPSEEQSCLSICTHIYASDRNGMFAVTGPHNASDNIIHTGSLSHTLIFHANPDKLLFSNTNEGEEEDNPSSWTILEQLGDSASEGRGLIRSRIWSADGTLLASVMQDALIRVRVDNGEKVDRRKPTFSESLKNPLVNEGGLKEVLVYKDEIDVL</sequence>
<comment type="caution">
    <text evidence="6">The sequence shown here is derived from an EMBL/GenBank/DDBJ whole genome shotgun (WGS) entry which is preliminary data.</text>
</comment>
<evidence type="ECO:0000313" key="7">
    <source>
        <dbReference type="Proteomes" id="UP000472727"/>
    </source>
</evidence>
<proteinExistence type="inferred from homology"/>
<dbReference type="GO" id="GO:0006637">
    <property type="term" value="P:acyl-CoA metabolic process"/>
    <property type="evidence" value="ECO:0007669"/>
    <property type="project" value="InterPro"/>
</dbReference>
<protein>
    <recommendedName>
        <fullName evidence="9">Acyl-CoA thioesterase 8</fullName>
    </recommendedName>
</protein>
<comment type="similarity">
    <text evidence="1">Belongs to the C/M/P thioester hydrolase family.</text>
</comment>
<dbReference type="Proteomes" id="UP000483672">
    <property type="component" value="Unassembled WGS sequence"/>
</dbReference>
<evidence type="ECO:0000256" key="1">
    <source>
        <dbReference type="ARBA" id="ARBA00006538"/>
    </source>
</evidence>
<gene>
    <name evidence="5" type="ORF">TWF106_010926</name>
    <name evidence="6" type="ORF">TWF191_008378</name>
</gene>
<dbReference type="InterPro" id="IPR003703">
    <property type="entry name" value="Acyl_CoA_thio"/>
</dbReference>
<dbReference type="PANTHER" id="PTHR11066">
    <property type="entry name" value="ACYL-COA THIOESTERASE"/>
    <property type="match status" value="1"/>
</dbReference>
<dbReference type="EMBL" id="WIPF01000056">
    <property type="protein sequence ID" value="KAF3217961.1"/>
    <property type="molecule type" value="Genomic_DNA"/>
</dbReference>
<dbReference type="GO" id="GO:0009062">
    <property type="term" value="P:fatty acid catabolic process"/>
    <property type="evidence" value="ECO:0007669"/>
    <property type="project" value="TreeGrafter"/>
</dbReference>
<organism evidence="6 8">
    <name type="scientific">Orbilia oligospora</name>
    <name type="common">Nematode-trapping fungus</name>
    <name type="synonym">Arthrobotrys oligospora</name>
    <dbReference type="NCBI Taxonomy" id="2813651"/>
    <lineage>
        <taxon>Eukaryota</taxon>
        <taxon>Fungi</taxon>
        <taxon>Dikarya</taxon>
        <taxon>Ascomycota</taxon>
        <taxon>Pezizomycotina</taxon>
        <taxon>Orbiliomycetes</taxon>
        <taxon>Orbiliales</taxon>
        <taxon>Orbiliaceae</taxon>
        <taxon>Orbilia</taxon>
    </lineage>
</organism>
<feature type="domain" description="Acyl-CoA thioesterase-like N-terminal HotDog" evidence="3">
    <location>
        <begin position="55"/>
        <end position="139"/>
    </location>
</feature>
<dbReference type="Proteomes" id="UP000472727">
    <property type="component" value="Unassembled WGS sequence"/>
</dbReference>
<evidence type="ECO:0008006" key="9">
    <source>
        <dbReference type="Google" id="ProtNLM"/>
    </source>
</evidence>
<name>A0A7C8QMI6_ORBOL</name>
<feature type="domain" description="Acyl-CoA thioesterase-like C-terminal" evidence="4">
    <location>
        <begin position="233"/>
        <end position="334"/>
    </location>
</feature>
<evidence type="ECO:0000259" key="4">
    <source>
        <dbReference type="Pfam" id="PF20789"/>
    </source>
</evidence>
<dbReference type="InterPro" id="IPR049450">
    <property type="entry name" value="ACOT8-like_C"/>
</dbReference>
<dbReference type="InterPro" id="IPR042171">
    <property type="entry name" value="Acyl-CoA_hotdog"/>
</dbReference>
<accession>A0A7C8QMI6</accession>
<keyword evidence="2" id="KW-0378">Hydrolase</keyword>
<dbReference type="InterPro" id="IPR049449">
    <property type="entry name" value="TesB_ACOT8-like_N"/>
</dbReference>
<evidence type="ECO:0000313" key="8">
    <source>
        <dbReference type="Proteomes" id="UP000483672"/>
    </source>
</evidence>
<dbReference type="GO" id="GO:0047617">
    <property type="term" value="F:fatty acyl-CoA hydrolase activity"/>
    <property type="evidence" value="ECO:0007669"/>
    <property type="project" value="InterPro"/>
</dbReference>
<dbReference type="CDD" id="cd03445">
    <property type="entry name" value="Thioesterase_II_repeat2"/>
    <property type="match status" value="1"/>
</dbReference>
<evidence type="ECO:0000259" key="3">
    <source>
        <dbReference type="Pfam" id="PF13622"/>
    </source>
</evidence>
<reference evidence="7 8" key="1">
    <citation type="submission" date="2019-06" db="EMBL/GenBank/DDBJ databases">
        <authorList>
            <person name="Palmer J.M."/>
        </authorList>
    </citation>
    <scope>NUCLEOTIDE SEQUENCE [LARGE SCALE GENOMIC DNA]</scope>
    <source>
        <strain evidence="5 7">TWF106</strain>
        <strain evidence="6 8">TWF191</strain>
    </source>
</reference>
<evidence type="ECO:0000313" key="6">
    <source>
        <dbReference type="EMBL" id="KAF3217961.1"/>
    </source>
</evidence>
<dbReference type="PANTHER" id="PTHR11066:SF64">
    <property type="entry name" value="ACYL-COA THIOESTERASE (AFU_ORTHOLOGUE AFUA_1G12060)"/>
    <property type="match status" value="1"/>
</dbReference>
<dbReference type="EMBL" id="WIWS01000085">
    <property type="protein sequence ID" value="KAF3209572.1"/>
    <property type="molecule type" value="Genomic_DNA"/>
</dbReference>
<dbReference type="AlphaFoldDB" id="A0A7C8QMI6"/>
<evidence type="ECO:0000313" key="5">
    <source>
        <dbReference type="EMBL" id="KAF3209572.1"/>
    </source>
</evidence>
<evidence type="ECO:0000256" key="2">
    <source>
        <dbReference type="ARBA" id="ARBA00022801"/>
    </source>
</evidence>